<dbReference type="InterPro" id="IPR057666">
    <property type="entry name" value="DrpA_SLOG"/>
</dbReference>
<feature type="domain" description="Smf/DprA SLOG" evidence="2">
    <location>
        <begin position="87"/>
        <end position="263"/>
    </location>
</feature>
<sequence>VNVDGETTLWDEPRELCNALALLSLMRIPGIGSVKAIEVAQKFSSWEHVASTSPEVLNDVVGKPAGELAYAAANPPWVPEPPEEVQLVSYFDDQFPDGLRSIPSPPAVLWVRGSTPADHRCVAVVGTRHPTQGGIEAARASTEALVAHGCGIVSGLAAGIDTVAHTAALDSGGLTWAYLGGGIERPTPRSNAELAERIVDEGGGLLSEQPLGTEPAGPTLVARDRLQSGSSQTTVIVQSGVPSGTLHTARFTLEQGRQLAVQAPDEDESGDPAWEANRKLVDPEGCDPKILRPNSDRLRKQIAERRPVADLVFADPSQLVEGLKDR</sequence>
<organism evidence="3">
    <name type="scientific">marine metagenome</name>
    <dbReference type="NCBI Taxonomy" id="408172"/>
    <lineage>
        <taxon>unclassified sequences</taxon>
        <taxon>metagenomes</taxon>
        <taxon>ecological metagenomes</taxon>
    </lineage>
</organism>
<dbReference type="SUPFAM" id="SSF102405">
    <property type="entry name" value="MCP/YpsA-like"/>
    <property type="match status" value="1"/>
</dbReference>
<evidence type="ECO:0000256" key="1">
    <source>
        <dbReference type="ARBA" id="ARBA00006525"/>
    </source>
</evidence>
<feature type="non-terminal residue" evidence="3">
    <location>
        <position position="1"/>
    </location>
</feature>
<comment type="similarity">
    <text evidence="1">Belongs to the DprA/Smf family.</text>
</comment>
<dbReference type="PANTHER" id="PTHR43022:SF1">
    <property type="entry name" value="PROTEIN SMF"/>
    <property type="match status" value="1"/>
</dbReference>
<gene>
    <name evidence="3" type="ORF">METZ01_LOCUS170264</name>
</gene>
<dbReference type="InterPro" id="IPR010994">
    <property type="entry name" value="RuvA_2-like"/>
</dbReference>
<dbReference type="InterPro" id="IPR003488">
    <property type="entry name" value="DprA"/>
</dbReference>
<dbReference type="Pfam" id="PF02481">
    <property type="entry name" value="DNA_processg_A"/>
    <property type="match status" value="1"/>
</dbReference>
<dbReference type="EMBL" id="UINC01031410">
    <property type="protein sequence ID" value="SVB17410.1"/>
    <property type="molecule type" value="Genomic_DNA"/>
</dbReference>
<reference evidence="3" key="1">
    <citation type="submission" date="2018-05" db="EMBL/GenBank/DDBJ databases">
        <authorList>
            <person name="Lanie J.A."/>
            <person name="Ng W.-L."/>
            <person name="Kazmierczak K.M."/>
            <person name="Andrzejewski T.M."/>
            <person name="Davidsen T.M."/>
            <person name="Wayne K.J."/>
            <person name="Tettelin H."/>
            <person name="Glass J.I."/>
            <person name="Rusch D."/>
            <person name="Podicherti R."/>
            <person name="Tsui H.-C.T."/>
            <person name="Winkler M.E."/>
        </authorList>
    </citation>
    <scope>NUCLEOTIDE SEQUENCE</scope>
</reference>
<name>A0A382BUC5_9ZZZZ</name>
<evidence type="ECO:0000259" key="2">
    <source>
        <dbReference type="Pfam" id="PF02481"/>
    </source>
</evidence>
<protein>
    <recommendedName>
        <fullName evidence="2">Smf/DprA SLOG domain-containing protein</fullName>
    </recommendedName>
</protein>
<dbReference type="CDD" id="cd09897">
    <property type="entry name" value="H3TH_FEN1-XPG-like"/>
    <property type="match status" value="1"/>
</dbReference>
<evidence type="ECO:0000313" key="3">
    <source>
        <dbReference type="EMBL" id="SVB17410.1"/>
    </source>
</evidence>
<dbReference type="AlphaFoldDB" id="A0A382BUC5"/>
<dbReference type="GO" id="GO:0009294">
    <property type="term" value="P:DNA-mediated transformation"/>
    <property type="evidence" value="ECO:0007669"/>
    <property type="project" value="InterPro"/>
</dbReference>
<dbReference type="PANTHER" id="PTHR43022">
    <property type="entry name" value="PROTEIN SMF"/>
    <property type="match status" value="1"/>
</dbReference>
<dbReference type="SUPFAM" id="SSF47781">
    <property type="entry name" value="RuvA domain 2-like"/>
    <property type="match status" value="1"/>
</dbReference>
<accession>A0A382BUC5</accession>
<proteinExistence type="inferred from homology"/>
<dbReference type="Gene3D" id="3.40.50.450">
    <property type="match status" value="1"/>
</dbReference>